<organism evidence="1 2">
    <name type="scientific">Candidatus Scatavimonas merdigallinarum</name>
    <dbReference type="NCBI Taxonomy" id="2840914"/>
    <lineage>
        <taxon>Bacteria</taxon>
        <taxon>Bacillati</taxon>
        <taxon>Bacillota</taxon>
        <taxon>Clostridia</taxon>
        <taxon>Eubacteriales</taxon>
        <taxon>Oscillospiraceae</taxon>
        <taxon>Oscillospiraceae incertae sedis</taxon>
        <taxon>Candidatus Scatavimonas</taxon>
    </lineage>
</organism>
<dbReference type="Proteomes" id="UP000886787">
    <property type="component" value="Unassembled WGS sequence"/>
</dbReference>
<sequence>MESIVKGKQEEMQLSEELLTSFARFLVPEICKFYQSEEGRAYYEEWLKKHPEYAA</sequence>
<protein>
    <submittedName>
        <fullName evidence="1">Uncharacterized protein</fullName>
    </submittedName>
</protein>
<accession>A0A9D1CV71</accession>
<name>A0A9D1CV71_9FIRM</name>
<dbReference type="AlphaFoldDB" id="A0A9D1CV71"/>
<comment type="caution">
    <text evidence="1">The sequence shown here is derived from an EMBL/GenBank/DDBJ whole genome shotgun (WGS) entry which is preliminary data.</text>
</comment>
<dbReference type="EMBL" id="DVFW01000049">
    <property type="protein sequence ID" value="HIQ81441.1"/>
    <property type="molecule type" value="Genomic_DNA"/>
</dbReference>
<evidence type="ECO:0000313" key="2">
    <source>
        <dbReference type="Proteomes" id="UP000886787"/>
    </source>
</evidence>
<reference evidence="1" key="1">
    <citation type="submission" date="2020-10" db="EMBL/GenBank/DDBJ databases">
        <authorList>
            <person name="Gilroy R."/>
        </authorList>
    </citation>
    <scope>NUCLEOTIDE SEQUENCE</scope>
    <source>
        <strain evidence="1">ChiSjej1B19-3389</strain>
    </source>
</reference>
<gene>
    <name evidence="1" type="ORF">IAD32_09265</name>
</gene>
<evidence type="ECO:0000313" key="1">
    <source>
        <dbReference type="EMBL" id="HIQ81441.1"/>
    </source>
</evidence>
<reference evidence="1" key="2">
    <citation type="journal article" date="2021" name="PeerJ">
        <title>Extensive microbial diversity within the chicken gut microbiome revealed by metagenomics and culture.</title>
        <authorList>
            <person name="Gilroy R."/>
            <person name="Ravi A."/>
            <person name="Getino M."/>
            <person name="Pursley I."/>
            <person name="Horton D.L."/>
            <person name="Alikhan N.F."/>
            <person name="Baker D."/>
            <person name="Gharbi K."/>
            <person name="Hall N."/>
            <person name="Watson M."/>
            <person name="Adriaenssens E.M."/>
            <person name="Foster-Nyarko E."/>
            <person name="Jarju S."/>
            <person name="Secka A."/>
            <person name="Antonio M."/>
            <person name="Oren A."/>
            <person name="Chaudhuri R.R."/>
            <person name="La Ragione R."/>
            <person name="Hildebrand F."/>
            <person name="Pallen M.J."/>
        </authorList>
    </citation>
    <scope>NUCLEOTIDE SEQUENCE</scope>
    <source>
        <strain evidence="1">ChiSjej1B19-3389</strain>
    </source>
</reference>
<proteinExistence type="predicted"/>